<dbReference type="SUPFAM" id="SSF54373">
    <property type="entry name" value="FAD-linked reductases, C-terminal domain"/>
    <property type="match status" value="1"/>
</dbReference>
<evidence type="ECO:0000256" key="4">
    <source>
        <dbReference type="ARBA" id="ARBA00008310"/>
    </source>
</evidence>
<keyword evidence="11" id="KW-0963">Cytoplasm</keyword>
<gene>
    <name evidence="13" type="primary">hemY</name>
    <name evidence="13" type="ORF">DNHGIG_07130</name>
</gene>
<dbReference type="Proteomes" id="UP001057291">
    <property type="component" value="Unassembled WGS sequence"/>
</dbReference>
<comment type="function">
    <text evidence="11">Involved in coproporphyrin-dependent heme b biosynthesis. Catalyzes the oxidation of coproporphyrinogen III to coproporphyrin III.</text>
</comment>
<keyword evidence="8 11" id="KW-0274">FAD</keyword>
<evidence type="ECO:0000256" key="1">
    <source>
        <dbReference type="ARBA" id="ARBA00001755"/>
    </source>
</evidence>
<dbReference type="GO" id="GO:0005737">
    <property type="term" value="C:cytoplasm"/>
    <property type="evidence" value="ECO:0007669"/>
    <property type="project" value="UniProtKB-SubCell"/>
</dbReference>
<protein>
    <recommendedName>
        <fullName evidence="6 11">Coproporphyrinogen III oxidase</fullName>
        <ecNumber evidence="5 11">1.3.3.15</ecNumber>
    </recommendedName>
</protein>
<evidence type="ECO:0000313" key="13">
    <source>
        <dbReference type="EMBL" id="GIM45164.1"/>
    </source>
</evidence>
<evidence type="ECO:0000256" key="3">
    <source>
        <dbReference type="ARBA" id="ARBA00004744"/>
    </source>
</evidence>
<dbReference type="NCBIfam" id="NF008845">
    <property type="entry name" value="PRK11883.1-5"/>
    <property type="match status" value="1"/>
</dbReference>
<comment type="catalytic activity">
    <reaction evidence="1">
        <text>coproporphyrinogen III + 3 O2 = coproporphyrin III + 3 H2O2</text>
        <dbReference type="Rhea" id="RHEA:43436"/>
        <dbReference type="ChEBI" id="CHEBI:15379"/>
        <dbReference type="ChEBI" id="CHEBI:16240"/>
        <dbReference type="ChEBI" id="CHEBI:57309"/>
        <dbReference type="ChEBI" id="CHEBI:131725"/>
        <dbReference type="EC" id="1.3.3.15"/>
    </reaction>
    <physiologicalReaction direction="left-to-right" evidence="1">
        <dbReference type="Rhea" id="RHEA:43437"/>
    </physiologicalReaction>
</comment>
<keyword evidence="14" id="KW-1185">Reference proteome</keyword>
<comment type="subcellular location">
    <subcellularLocation>
        <location evidence="11">Cytoplasm</location>
    </subcellularLocation>
</comment>
<dbReference type="Pfam" id="PF01593">
    <property type="entry name" value="Amino_oxidase"/>
    <property type="match status" value="1"/>
</dbReference>
<evidence type="ECO:0000256" key="5">
    <source>
        <dbReference type="ARBA" id="ARBA00012402"/>
    </source>
</evidence>
<comment type="pathway">
    <text evidence="3 11">Porphyrin-containing compound metabolism; protoheme biosynthesis.</text>
</comment>
<name>A0AAV4LBB7_9BACL</name>
<dbReference type="InterPro" id="IPR002937">
    <property type="entry name" value="Amino_oxidase"/>
</dbReference>
<keyword evidence="7 11" id="KW-0285">Flavoprotein</keyword>
<dbReference type="InterPro" id="IPR036188">
    <property type="entry name" value="FAD/NAD-bd_sf"/>
</dbReference>
<dbReference type="EC" id="1.3.3.15" evidence="5 11"/>
<dbReference type="GO" id="GO:0004729">
    <property type="term" value="F:oxygen-dependent protoporphyrinogen oxidase activity"/>
    <property type="evidence" value="ECO:0007669"/>
    <property type="project" value="UniProtKB-UniRule"/>
</dbReference>
<dbReference type="RefSeq" id="WP_282198389.1">
    <property type="nucleotide sequence ID" value="NZ_BOQE01000001.1"/>
</dbReference>
<proteinExistence type="inferred from homology"/>
<dbReference type="SUPFAM" id="SSF51905">
    <property type="entry name" value="FAD/NAD(P)-binding domain"/>
    <property type="match status" value="1"/>
</dbReference>
<evidence type="ECO:0000256" key="9">
    <source>
        <dbReference type="ARBA" id="ARBA00023002"/>
    </source>
</evidence>
<keyword evidence="9 11" id="KW-0560">Oxidoreductase</keyword>
<accession>A0AAV4LBB7</accession>
<dbReference type="Gene3D" id="1.10.3110.10">
    <property type="entry name" value="protoporphyrinogen ix oxidase, domain 3"/>
    <property type="match status" value="1"/>
</dbReference>
<evidence type="ECO:0000256" key="6">
    <source>
        <dbReference type="ARBA" id="ARBA00019046"/>
    </source>
</evidence>
<evidence type="ECO:0000313" key="14">
    <source>
        <dbReference type="Proteomes" id="UP001057291"/>
    </source>
</evidence>
<sequence length="476" mass="52405">MKNVVIIGGGITGLSTAYYLQQRARRDGVSIRCLVLEKDEKLGGKIQTENIDGFVLEKGPDSFLARKTAATDLCRELGLEGELVGTNPNARKTYILHKGKLHRLPPGTQMGIPTQFGPFATTGLLSVKGKARALMDLVLPRNETDGDQSLGGFLARRLGDEVLEAIAEPLLAGIYAGDARKLSLRATFPQFEMIEKKYRSLILGILAQKRAVQSPSSATKHGSVFLTVKSGLGTIVKRLTEELGAETLRTKSKVTQITARMREERFEYTIHLDHGEHVPADAVVITTPAFSAAEIFPHRDTISEVLQQIPYVSVATIVLAFPQDAVSFPLDGTGFVVPRKEGRTITACTWVSSKWLHTAPEGHKLLRCYVGRAGDEAIVDRPEEEIIAKVRQDLSDIMGITAEPLFTRLTRWKQSMPQYTVGHLNRLQEIETEIMNRWPGLLIAGAGYKGLGVPDCILEGKKTAEQVLEYILQKRA</sequence>
<comment type="caution">
    <text evidence="13">The sequence shown here is derived from an EMBL/GenBank/DDBJ whole genome shotgun (WGS) entry which is preliminary data.</text>
</comment>
<dbReference type="EMBL" id="BOQE01000001">
    <property type="protein sequence ID" value="GIM45164.1"/>
    <property type="molecule type" value="Genomic_DNA"/>
</dbReference>
<comment type="cofactor">
    <cofactor evidence="2 11">
        <name>FAD</name>
        <dbReference type="ChEBI" id="CHEBI:57692"/>
    </cofactor>
</comment>
<feature type="domain" description="Amine oxidase" evidence="12">
    <location>
        <begin position="11"/>
        <end position="468"/>
    </location>
</feature>
<dbReference type="PANTHER" id="PTHR42923">
    <property type="entry name" value="PROTOPORPHYRINOGEN OXIDASE"/>
    <property type="match status" value="1"/>
</dbReference>
<dbReference type="NCBIfam" id="TIGR00562">
    <property type="entry name" value="proto_IX_ox"/>
    <property type="match status" value="1"/>
</dbReference>
<dbReference type="InterPro" id="IPR050464">
    <property type="entry name" value="Zeta_carotene_desat/Oxidored"/>
</dbReference>
<comment type="similarity">
    <text evidence="4 11">Belongs to the protoporphyrinogen/coproporphyrinogen oxidase family. Coproporphyrinogen III oxidase subfamily.</text>
</comment>
<dbReference type="Gene3D" id="3.90.660.20">
    <property type="entry name" value="Protoporphyrinogen oxidase, mitochondrial, domain 2"/>
    <property type="match status" value="1"/>
</dbReference>
<dbReference type="PANTHER" id="PTHR42923:SF3">
    <property type="entry name" value="PROTOPORPHYRINOGEN OXIDASE"/>
    <property type="match status" value="1"/>
</dbReference>
<keyword evidence="10 11" id="KW-0350">Heme biosynthesis</keyword>
<dbReference type="InterPro" id="IPR004572">
    <property type="entry name" value="Protoporphyrinogen_oxidase"/>
</dbReference>
<dbReference type="Gene3D" id="3.50.50.60">
    <property type="entry name" value="FAD/NAD(P)-binding domain"/>
    <property type="match status" value="1"/>
</dbReference>
<evidence type="ECO:0000259" key="12">
    <source>
        <dbReference type="Pfam" id="PF01593"/>
    </source>
</evidence>
<evidence type="ECO:0000256" key="7">
    <source>
        <dbReference type="ARBA" id="ARBA00022630"/>
    </source>
</evidence>
<dbReference type="AlphaFoldDB" id="A0AAV4LBB7"/>
<evidence type="ECO:0000256" key="2">
    <source>
        <dbReference type="ARBA" id="ARBA00001974"/>
    </source>
</evidence>
<evidence type="ECO:0000256" key="8">
    <source>
        <dbReference type="ARBA" id="ARBA00022827"/>
    </source>
</evidence>
<organism evidence="13 14">
    <name type="scientific">Collibacillus ludicampi</name>
    <dbReference type="NCBI Taxonomy" id="2771369"/>
    <lineage>
        <taxon>Bacteria</taxon>
        <taxon>Bacillati</taxon>
        <taxon>Bacillota</taxon>
        <taxon>Bacilli</taxon>
        <taxon>Bacillales</taxon>
        <taxon>Alicyclobacillaceae</taxon>
        <taxon>Collibacillus</taxon>
    </lineage>
</organism>
<evidence type="ECO:0000256" key="11">
    <source>
        <dbReference type="RuleBase" id="RU364052"/>
    </source>
</evidence>
<dbReference type="GO" id="GO:0006783">
    <property type="term" value="P:heme biosynthetic process"/>
    <property type="evidence" value="ECO:0007669"/>
    <property type="project" value="UniProtKB-UniRule"/>
</dbReference>
<evidence type="ECO:0000256" key="10">
    <source>
        <dbReference type="ARBA" id="ARBA00023133"/>
    </source>
</evidence>
<reference evidence="13" key="1">
    <citation type="journal article" date="2023" name="Int. J. Syst. Evol. Microbiol.">
        <title>Collibacillus ludicampi gen. nov., sp. nov., a new soil bacterium of the family Alicyclobacillaceae.</title>
        <authorList>
            <person name="Jojima T."/>
            <person name="Ioku Y."/>
            <person name="Fukuta Y."/>
            <person name="Shirasaka N."/>
            <person name="Matsumura Y."/>
            <person name="Mori M."/>
        </authorList>
    </citation>
    <scope>NUCLEOTIDE SEQUENCE</scope>
    <source>
        <strain evidence="13">TP075</strain>
    </source>
</reference>